<dbReference type="InterPro" id="IPR021868">
    <property type="entry name" value="Alpha_2_Macroglob_MG3"/>
</dbReference>
<dbReference type="Gene3D" id="2.60.40.3710">
    <property type="match status" value="1"/>
</dbReference>
<dbReference type="InterPro" id="IPR041246">
    <property type="entry name" value="Bact_MG10"/>
</dbReference>
<dbReference type="InterPro" id="IPR008930">
    <property type="entry name" value="Terpenoid_cyclase/PrenylTrfase"/>
</dbReference>
<dbReference type="Gene3D" id="2.60.40.1930">
    <property type="match status" value="1"/>
</dbReference>
<dbReference type="Pfam" id="PF17973">
    <property type="entry name" value="bMG10"/>
    <property type="match status" value="1"/>
</dbReference>
<name>A0A378I0X0_9GAMM</name>
<keyword evidence="3" id="KW-0472">Membrane</keyword>
<dbReference type="OrthoDB" id="9767116at2"/>
<dbReference type="PANTHER" id="PTHR40094:SF1">
    <property type="entry name" value="UBIQUITIN DOMAIN-CONTAINING PROTEIN"/>
    <property type="match status" value="1"/>
</dbReference>
<gene>
    <name evidence="6" type="ORF">NCTC13315_01333</name>
</gene>
<dbReference type="RefSeq" id="WP_115302519.1">
    <property type="nucleotide sequence ID" value="NZ_CAAAHO010000001.1"/>
</dbReference>
<evidence type="ECO:0000256" key="1">
    <source>
        <dbReference type="ARBA" id="ARBA00010556"/>
    </source>
</evidence>
<feature type="transmembrane region" description="Helical" evidence="3">
    <location>
        <begin position="45"/>
        <end position="67"/>
    </location>
</feature>
<dbReference type="InterPro" id="IPR011625">
    <property type="entry name" value="A2M_N_BRD"/>
</dbReference>
<sequence>MNDTPIAKKKTKFNSFLALILGQVHWSSPPWIGYLQRKAKNRPGLFWSITVFLLLGLLTALYSYHWYINLPKPQLITANIAPPKITPLADTLKPDILGIDFGLRTDKEFIPKSVAPLELVDKEVSQYIQLKPALKGVWAWEGDHRLVFTPDEDWPAGQTYTIQFGKEFFAKGTRMESLAYSFSTEPFQAQIKEFKFYQDPVDPKVRQAVATVDFNFPVDSDSFEKKVSLLLQDIKNEKLNLAAQHFKWTVDYDEHKRTAYIRSETLPITAIERYLVLTIDKGVKSSTGSSSLAQEITKNLLIPDAASYFKITNTAASIVRNEQDRPEQVLTIESSIGITDTQVNKSLHVYLLSENYPATKLETEKLNYEWQNPGEVTPAILSLAKPIALQPIPADRNYATLHSYKFNVQGPRYLYLKIDKGARAFGNFALTNDYAAIIKVPELPKEISFLHKGALLALSGEKKLSVLVRGVPAVKFEIARVLPGNINQLITQTEGDFNNPRFVNYTFNQQNISEIFSEVQSFDDSDLTKQQYTALDLTKYLSAPVDGMKGLFLLKATGWDLVNKNALDVRASRLILITDLGMLVKDNSNGSHDVFVESITGGNPIAGVEVSILGKNGLPIFSSLTDNQGRVSFPTLKDFIDDREPVVYLARLGNDVSFIPYNNANRQLNYSRFDVGGLYSNNQELPSLSAYLFSDRGIYRPGDVAHLGMVIKQAYAQPQPPGLPLEAIIVDPRGTTVYDQKYTLDATGFLSFDFKTNPSSPTGQYSVYLYTVKDKHTESILGNTTIKVAEFQPDRMRITTQILPTPSTAGWIAPAKVTAHVNLWNLYGAPAENRRVGAKILLTPQKIEFEKYPSYIFSDPLLDPAKPAKVYTETLSDNQTNDKGEANFDLRLDRFEKATYQLTFFAEGFEAEGGRSVTAQAKTLISPLPYFIGYKPDGALNYIKQNSIRELNFIAVNPKLNLQSVSNLKIQLLSLRPVSTLVKNANGTYQYQSVIQTKVVNTNPIAINEQGTNYTLPTDQIGDFALSILDENNVELNRIKFSVVGTSQLPLAKNAELNVKLNKAEYSAGDEIELQVTAPYTGSGLITIERDKVYATQWFKTDTTSSVQRIHIPENFQGNGYVNIAFIRDWNSPELFISPLSYNVIPFKLNHDNHAVHIQLDTAKLVKPGDNLTIKYSTDKPGKIIVFAVDEGILQVVKYPKPDPLAFFFQKRALEVLTQQTVDQILPKYIRERELSTVGGDGSEELLAAHLNPFKRKTDLPVVFWSGIVTADSNQRELIYQIPNYFNGSIKVMAVAVADNAVGSTDKSLEVRGNFIINPNVPTFVTPNDNFEITASVANNIQGSGDKTPITVKLLTTPGLEIIGPNKATVNIGEGHEGVVQFKVRAKSDLGSAKVTLEASLNDKTSKMDATLSIRPASPFITTVDSQVVSDVQKTVNLTRNLYSEYRQVNIAASTNPLILVNGLQHYLDNFPYGCTEQLTSKAMPLLAMANKDWYLNIKDKSQALTKVQDTIQLLSQRQMSNGAFSYWPSASDKYNDTFASIYALHFLTEARDQGYVVPNDLMSIGISYLKDFVSQNAQDAETARLQAYAIYILTRNEIVTTNYLTNLQLYLDRDKTNNWQKTITGAYLAATYKLLKSETNAEQLIRRYQVHNTSLPNTDFYNANLADAQYLYLISKHFPDKLPKLGNGLIMSLVKAISSDELNTLLSGYASLALTSYGQANQPDPNQQPLVIRELLPNNQQKILDASNTLFKKAAISENAKQVIIDNPDKTAYFYQLTQAGFNKQIPAKEVKQGLEIYREYLSPDGKPITNTNLGTEIEVRIKIRALDDQYVNNIAITDLLPGGFEVVNDSVNLNQVDYADLREDRALFFIGVGSEAKEIRYHIKATSVGKFIVPPIYAESMYYPAIQAQGKAANITVDNLS</sequence>
<proteinExistence type="inferred from homology"/>
<evidence type="ECO:0000313" key="7">
    <source>
        <dbReference type="Proteomes" id="UP000254968"/>
    </source>
</evidence>
<dbReference type="Proteomes" id="UP000254968">
    <property type="component" value="Unassembled WGS sequence"/>
</dbReference>
<dbReference type="SUPFAM" id="SSF48239">
    <property type="entry name" value="Terpenoid cyclases/Protein prenyltransferases"/>
    <property type="match status" value="1"/>
</dbReference>
<dbReference type="PANTHER" id="PTHR40094">
    <property type="entry name" value="ALPHA-2-MACROGLOBULIN HOMOLOG"/>
    <property type="match status" value="1"/>
</dbReference>
<dbReference type="Pfam" id="PF11974">
    <property type="entry name" value="bMG3"/>
    <property type="match status" value="1"/>
</dbReference>
<keyword evidence="3" id="KW-1133">Transmembrane helix</keyword>
<comment type="similarity">
    <text evidence="1">Belongs to the protease inhibitor I39 (alpha-2-macroglobulin) family. Bacterial alpha-2-macroglobulin subfamily.</text>
</comment>
<dbReference type="Pfam" id="PF07703">
    <property type="entry name" value="A2M_BRD"/>
    <property type="match status" value="1"/>
</dbReference>
<evidence type="ECO:0000259" key="5">
    <source>
        <dbReference type="SMART" id="SM01360"/>
    </source>
</evidence>
<accession>A0A378I0X0</accession>
<dbReference type="Pfam" id="PF17972">
    <property type="entry name" value="bMG5"/>
    <property type="match status" value="1"/>
</dbReference>
<feature type="domain" description="Alpha-2-macroglobulin bait region" evidence="4">
    <location>
        <begin position="1057"/>
        <end position="1196"/>
    </location>
</feature>
<dbReference type="Pfam" id="PF01835">
    <property type="entry name" value="MG2"/>
    <property type="match status" value="1"/>
</dbReference>
<dbReference type="Gene3D" id="1.50.10.20">
    <property type="match status" value="1"/>
</dbReference>
<evidence type="ECO:0000313" key="6">
    <source>
        <dbReference type="EMBL" id="STX28799.1"/>
    </source>
</evidence>
<keyword evidence="7" id="KW-1185">Reference proteome</keyword>
<dbReference type="EMBL" id="UGNV01000001">
    <property type="protein sequence ID" value="STX28799.1"/>
    <property type="molecule type" value="Genomic_DNA"/>
</dbReference>
<dbReference type="SMART" id="SM01360">
    <property type="entry name" value="A2M"/>
    <property type="match status" value="1"/>
</dbReference>
<keyword evidence="3" id="KW-0812">Transmembrane</keyword>
<dbReference type="Pfam" id="PF00207">
    <property type="entry name" value="A2M"/>
    <property type="match status" value="1"/>
</dbReference>
<evidence type="ECO:0000256" key="2">
    <source>
        <dbReference type="ARBA" id="ARBA00022729"/>
    </source>
</evidence>
<feature type="domain" description="Alpha-2-macroglobulin" evidence="5">
    <location>
        <begin position="1262"/>
        <end position="1354"/>
    </location>
</feature>
<dbReference type="InterPro" id="IPR051802">
    <property type="entry name" value="YfhM-like"/>
</dbReference>
<reference evidence="6 7" key="1">
    <citation type="submission" date="2018-06" db="EMBL/GenBank/DDBJ databases">
        <authorList>
            <consortium name="Pathogen Informatics"/>
            <person name="Doyle S."/>
        </authorList>
    </citation>
    <scope>NUCLEOTIDE SEQUENCE [LARGE SCALE GENOMIC DNA]</scope>
    <source>
        <strain evidence="6 7">NCTC13315</strain>
    </source>
</reference>
<dbReference type="GO" id="GO:0004866">
    <property type="term" value="F:endopeptidase inhibitor activity"/>
    <property type="evidence" value="ECO:0007669"/>
    <property type="project" value="InterPro"/>
</dbReference>
<protein>
    <submittedName>
        <fullName evidence="6">Alpha-2-macroglobulin</fullName>
    </submittedName>
</protein>
<dbReference type="CDD" id="cd02891">
    <property type="entry name" value="A2M_like"/>
    <property type="match status" value="1"/>
</dbReference>
<evidence type="ECO:0000256" key="3">
    <source>
        <dbReference type="SAM" id="Phobius"/>
    </source>
</evidence>
<dbReference type="InterPro" id="IPR002890">
    <property type="entry name" value="MG2"/>
</dbReference>
<dbReference type="InterPro" id="IPR041203">
    <property type="entry name" value="Bact_A2M_MG5"/>
</dbReference>
<dbReference type="SMART" id="SM01359">
    <property type="entry name" value="A2M_N_2"/>
    <property type="match status" value="1"/>
</dbReference>
<dbReference type="InterPro" id="IPR001599">
    <property type="entry name" value="Macroglobln_a2"/>
</dbReference>
<organism evidence="6 7">
    <name type="scientific">Legionella beliardensis</name>
    <dbReference type="NCBI Taxonomy" id="91822"/>
    <lineage>
        <taxon>Bacteria</taxon>
        <taxon>Pseudomonadati</taxon>
        <taxon>Pseudomonadota</taxon>
        <taxon>Gammaproteobacteria</taxon>
        <taxon>Legionellales</taxon>
        <taxon>Legionellaceae</taxon>
        <taxon>Legionella</taxon>
    </lineage>
</organism>
<evidence type="ECO:0000259" key="4">
    <source>
        <dbReference type="SMART" id="SM01359"/>
    </source>
</evidence>
<keyword evidence="2" id="KW-0732">Signal</keyword>